<accession>A0A1I7XXN0</accession>
<keyword evidence="1" id="KW-1185">Reference proteome</keyword>
<dbReference type="Proteomes" id="UP000095287">
    <property type="component" value="Unplaced"/>
</dbReference>
<dbReference type="WBParaSite" id="L893_g10513.t1">
    <property type="protein sequence ID" value="L893_g10513.t1"/>
    <property type="gene ID" value="L893_g10513"/>
</dbReference>
<evidence type="ECO:0000313" key="2">
    <source>
        <dbReference type="WBParaSite" id="L893_g10513.t1"/>
    </source>
</evidence>
<sequence>MDASDLDLAIIPPVNYSSFFWPKLLEMLDDVPFCLYLMDASDMDLAIIPPVNYSSFFWPKLLEMVSPTCEETNATYGFSYFF</sequence>
<name>A0A1I7XXN0_9BILA</name>
<dbReference type="AlphaFoldDB" id="A0A1I7XXN0"/>
<proteinExistence type="predicted"/>
<organism evidence="1 2">
    <name type="scientific">Steinernema glaseri</name>
    <dbReference type="NCBI Taxonomy" id="37863"/>
    <lineage>
        <taxon>Eukaryota</taxon>
        <taxon>Metazoa</taxon>
        <taxon>Ecdysozoa</taxon>
        <taxon>Nematoda</taxon>
        <taxon>Chromadorea</taxon>
        <taxon>Rhabditida</taxon>
        <taxon>Tylenchina</taxon>
        <taxon>Panagrolaimomorpha</taxon>
        <taxon>Strongyloidoidea</taxon>
        <taxon>Steinernematidae</taxon>
        <taxon>Steinernema</taxon>
    </lineage>
</organism>
<protein>
    <submittedName>
        <fullName evidence="2">Ovule protein</fullName>
    </submittedName>
</protein>
<reference evidence="2" key="1">
    <citation type="submission" date="2016-11" db="UniProtKB">
        <authorList>
            <consortium name="WormBaseParasite"/>
        </authorList>
    </citation>
    <scope>IDENTIFICATION</scope>
</reference>
<evidence type="ECO:0000313" key="1">
    <source>
        <dbReference type="Proteomes" id="UP000095287"/>
    </source>
</evidence>